<dbReference type="HAMAP" id="MF_00278">
    <property type="entry name" value="HisH"/>
    <property type="match status" value="1"/>
</dbReference>
<comment type="subunit">
    <text evidence="2 10">Heterodimer of HisH and HisF.</text>
</comment>
<comment type="caution">
    <text evidence="12">The sequence shown here is derived from an EMBL/GenBank/DDBJ whole genome shotgun (WGS) entry which is preliminary data.</text>
</comment>
<evidence type="ECO:0000313" key="12">
    <source>
        <dbReference type="EMBL" id="MDQ0517007.1"/>
    </source>
</evidence>
<feature type="active site" description="Nucleophile" evidence="10">
    <location>
        <position position="88"/>
    </location>
</feature>
<dbReference type="SUPFAM" id="SSF52317">
    <property type="entry name" value="Class I glutamine amidotransferase-like"/>
    <property type="match status" value="1"/>
</dbReference>
<keyword evidence="12" id="KW-0808">Transferase</keyword>
<dbReference type="CDD" id="cd01748">
    <property type="entry name" value="GATase1_IGP_Synthase"/>
    <property type="match status" value="1"/>
</dbReference>
<dbReference type="RefSeq" id="WP_266278871.1">
    <property type="nucleotide sequence ID" value="NZ_JAPKNF010000001.1"/>
</dbReference>
<evidence type="ECO:0000256" key="2">
    <source>
        <dbReference type="ARBA" id="ARBA00011152"/>
    </source>
</evidence>
<gene>
    <name evidence="10" type="primary">hisH</name>
    <name evidence="12" type="ORF">QO015_002620</name>
</gene>
<comment type="subcellular location">
    <subcellularLocation>
        <location evidence="10">Cytoplasm</location>
    </subcellularLocation>
</comment>
<dbReference type="PROSITE" id="PS51273">
    <property type="entry name" value="GATASE_TYPE_1"/>
    <property type="match status" value="1"/>
</dbReference>
<keyword evidence="7 10" id="KW-0456">Lyase</keyword>
<keyword evidence="4 10" id="KW-0378">Hydrolase</keyword>
<proteinExistence type="inferred from homology"/>
<dbReference type="PANTHER" id="PTHR42701">
    <property type="entry name" value="IMIDAZOLE GLYCEROL PHOSPHATE SYNTHASE SUBUNIT HISH"/>
    <property type="match status" value="1"/>
</dbReference>
<feature type="domain" description="Glutamine amidotransferase" evidence="11">
    <location>
        <begin position="44"/>
        <end position="210"/>
    </location>
</feature>
<evidence type="ECO:0000256" key="1">
    <source>
        <dbReference type="ARBA" id="ARBA00005091"/>
    </source>
</evidence>
<evidence type="ECO:0000256" key="7">
    <source>
        <dbReference type="ARBA" id="ARBA00023239"/>
    </source>
</evidence>
<organism evidence="12 13">
    <name type="scientific">Kaistia geumhonensis</name>
    <dbReference type="NCBI Taxonomy" id="410839"/>
    <lineage>
        <taxon>Bacteria</taxon>
        <taxon>Pseudomonadati</taxon>
        <taxon>Pseudomonadota</taxon>
        <taxon>Alphaproteobacteria</taxon>
        <taxon>Hyphomicrobiales</taxon>
        <taxon>Kaistiaceae</taxon>
        <taxon>Kaistia</taxon>
    </lineage>
</organism>
<evidence type="ECO:0000256" key="5">
    <source>
        <dbReference type="ARBA" id="ARBA00022962"/>
    </source>
</evidence>
<keyword evidence="12" id="KW-0328">Glycosyltransferase</keyword>
<dbReference type="GO" id="GO:0016757">
    <property type="term" value="F:glycosyltransferase activity"/>
    <property type="evidence" value="ECO:0007669"/>
    <property type="project" value="UniProtKB-KW"/>
</dbReference>
<evidence type="ECO:0000256" key="9">
    <source>
        <dbReference type="ARBA" id="ARBA00049534"/>
    </source>
</evidence>
<dbReference type="Gene3D" id="3.40.50.880">
    <property type="match status" value="1"/>
</dbReference>
<dbReference type="EMBL" id="JAUSWJ010000001">
    <property type="protein sequence ID" value="MDQ0517007.1"/>
    <property type="molecule type" value="Genomic_DNA"/>
</dbReference>
<accession>A0ABU0M7U9</accession>
<keyword evidence="13" id="KW-1185">Reference proteome</keyword>
<dbReference type="InterPro" id="IPR029062">
    <property type="entry name" value="Class_I_gatase-like"/>
</dbReference>
<dbReference type="PIRSF" id="PIRSF000495">
    <property type="entry name" value="Amidotransf_hisH"/>
    <property type="match status" value="1"/>
</dbReference>
<name>A0ABU0M7U9_9HYPH</name>
<dbReference type="InterPro" id="IPR017926">
    <property type="entry name" value="GATASE"/>
</dbReference>
<dbReference type="EC" id="4.3.2.10" evidence="10"/>
<dbReference type="PANTHER" id="PTHR42701:SF1">
    <property type="entry name" value="IMIDAZOLE GLYCEROL PHOSPHATE SYNTHASE SUBUNIT HISH"/>
    <property type="match status" value="1"/>
</dbReference>
<dbReference type="InterPro" id="IPR010139">
    <property type="entry name" value="Imidazole-glycPsynth_HisH"/>
</dbReference>
<evidence type="ECO:0000256" key="3">
    <source>
        <dbReference type="ARBA" id="ARBA00022605"/>
    </source>
</evidence>
<comment type="pathway">
    <text evidence="1 10">Amino-acid biosynthesis; L-histidine biosynthesis; L-histidine from 5-phospho-alpha-D-ribose 1-diphosphate: step 5/9.</text>
</comment>
<keyword evidence="5 10" id="KW-0315">Glutamine amidotransferase</keyword>
<evidence type="ECO:0000256" key="8">
    <source>
        <dbReference type="ARBA" id="ARBA00047838"/>
    </source>
</evidence>
<keyword evidence="10" id="KW-0963">Cytoplasm</keyword>
<comment type="catalytic activity">
    <reaction evidence="8 10">
        <text>5-[(5-phospho-1-deoxy-D-ribulos-1-ylimino)methylamino]-1-(5-phospho-beta-D-ribosyl)imidazole-4-carboxamide + L-glutamine = D-erythro-1-(imidazol-4-yl)glycerol 3-phosphate + 5-amino-1-(5-phospho-beta-D-ribosyl)imidazole-4-carboxamide + L-glutamate + H(+)</text>
        <dbReference type="Rhea" id="RHEA:24793"/>
        <dbReference type="ChEBI" id="CHEBI:15378"/>
        <dbReference type="ChEBI" id="CHEBI:29985"/>
        <dbReference type="ChEBI" id="CHEBI:58278"/>
        <dbReference type="ChEBI" id="CHEBI:58359"/>
        <dbReference type="ChEBI" id="CHEBI:58475"/>
        <dbReference type="ChEBI" id="CHEBI:58525"/>
        <dbReference type="EC" id="4.3.2.10"/>
    </reaction>
</comment>
<reference evidence="12 13" key="1">
    <citation type="submission" date="2023-07" db="EMBL/GenBank/DDBJ databases">
        <title>Genomic Encyclopedia of Type Strains, Phase IV (KMG-IV): sequencing the most valuable type-strain genomes for metagenomic binning, comparative biology and taxonomic classification.</title>
        <authorList>
            <person name="Goeker M."/>
        </authorList>
    </citation>
    <scope>NUCLEOTIDE SEQUENCE [LARGE SCALE GENOMIC DNA]</scope>
    <source>
        <strain evidence="12 13">B1-1</strain>
    </source>
</reference>
<protein>
    <recommendedName>
        <fullName evidence="10">Imidazole glycerol phosphate synthase subunit HisH</fullName>
        <ecNumber evidence="10">4.3.2.10</ecNumber>
    </recommendedName>
    <alternativeName>
        <fullName evidence="10">IGP synthase glutaminase subunit</fullName>
        <ecNumber evidence="10">3.5.1.2</ecNumber>
    </alternativeName>
    <alternativeName>
        <fullName evidence="10">IGP synthase subunit HisH</fullName>
    </alternativeName>
    <alternativeName>
        <fullName evidence="10">ImGP synthase subunit HisH</fullName>
        <shortName evidence="10">IGPS subunit HisH</shortName>
    </alternativeName>
</protein>
<feature type="active site" evidence="10">
    <location>
        <position position="195"/>
    </location>
</feature>
<dbReference type="Proteomes" id="UP001223743">
    <property type="component" value="Unassembled WGS sequence"/>
</dbReference>
<evidence type="ECO:0000259" key="11">
    <source>
        <dbReference type="Pfam" id="PF00117"/>
    </source>
</evidence>
<evidence type="ECO:0000256" key="4">
    <source>
        <dbReference type="ARBA" id="ARBA00022801"/>
    </source>
</evidence>
<comment type="catalytic activity">
    <reaction evidence="9 10">
        <text>L-glutamine + H2O = L-glutamate + NH4(+)</text>
        <dbReference type="Rhea" id="RHEA:15889"/>
        <dbReference type="ChEBI" id="CHEBI:15377"/>
        <dbReference type="ChEBI" id="CHEBI:28938"/>
        <dbReference type="ChEBI" id="CHEBI:29985"/>
        <dbReference type="ChEBI" id="CHEBI:58359"/>
        <dbReference type="EC" id="3.5.1.2"/>
    </reaction>
</comment>
<keyword evidence="3 10" id="KW-0028">Amino-acid biosynthesis</keyword>
<dbReference type="EC" id="3.5.1.2" evidence="10"/>
<evidence type="ECO:0000256" key="10">
    <source>
        <dbReference type="HAMAP-Rule" id="MF_00278"/>
    </source>
</evidence>
<feature type="active site" evidence="10">
    <location>
        <position position="197"/>
    </location>
</feature>
<comment type="function">
    <text evidence="10">IGPS catalyzes the conversion of PRFAR and glutamine to IGP, AICAR and glutamate. The HisH subunit catalyzes the hydrolysis of glutamine to glutamate and ammonia as part of the synthesis of IGP and AICAR. The resulting ammonia molecule is channeled to the active site of HisF.</text>
</comment>
<dbReference type="NCBIfam" id="TIGR01855">
    <property type="entry name" value="IMP_synth_hisH"/>
    <property type="match status" value="1"/>
</dbReference>
<evidence type="ECO:0000313" key="13">
    <source>
        <dbReference type="Proteomes" id="UP001223743"/>
    </source>
</evidence>
<keyword evidence="6 10" id="KW-0368">Histidine biosynthesis</keyword>
<sequence length="215" mass="22627">MTIAIIDYGAGNLHSVGKALELASARAGRGEKVVVTADPDIVASADHVVLPGDGAFADCRSQLDAVDGMIEAVIDTIDRRGRPFLGICVGMQLLATRGVEYGVSPGLDRIKGEVRPVVPSDPALKVPHMGWNTLHAAPHPLLDGIPTGDAGWHAYFLHGYQFYADDPADVIATADYGGPVTAIVATGTIAGTQFHPEKSQRLGLALLGNFLNWKP</sequence>
<dbReference type="Pfam" id="PF00117">
    <property type="entry name" value="GATase"/>
    <property type="match status" value="1"/>
</dbReference>
<evidence type="ECO:0000256" key="6">
    <source>
        <dbReference type="ARBA" id="ARBA00023102"/>
    </source>
</evidence>